<sequence length="1474" mass="163772">MGVHGVAVIMLVFLFTKTTAQPPVPVARPGCQDTCGNVSIPFPFGIGDDCAAKESFVIRCNNYSSNPAKPFIGNTSVEVVEISLDQRTVRGGNSLNFSSNAHLVFPDTYTQFACVLSWTYKNRYCNGPAVHRDYNGLVYCGEKEARCGNQTDCYCGDGYEGNPFLQDGCRDVDECSRAVVRTSNSGPLLTGTEICSSSGGVCVNFNGTYNCSCPSGYRDNPYGCYYIKNNKARRARMAIIGTGSGLGALFVLVCLWWLYKIMRRRRRERQLKKKFFKRNGGLILQQQLSSGEEGNIEKTKVFTSTTLEKATDNFNPNRVLGQGGQGTVYKGILPDGRIVAIKKSKIDDDEGKVEQFINEVVILSRISHRNVVKLHGCCLETEVPLLVYEFIPNGTLFDFIHDHNEELPLSCWDMRLRIATEVAGALSYLHSAADVPIYHRDIKSTNIILDEKYRSKVADFGTSRSISVDQTHLTTRVLGTWGYLDPEYLESSQLTDKSDVYSFGVVLIELLTGQKSISSTRFEEARSLATQFIMAMKETCLYDILDARVATEGRKEELMRVANLAKRCLNSKGRPRPTMKEVATELEDIKKWHGASDRRQHKEEEGEEVECAIEIEQMGTWDTGSTSTKGFVDNTLSSPLDIQSLLAAKLATFQREGSKKNLIKESLHLPHNSLPLSPTTLEQIKERERERETMVMKPVLGGILVLLLITATAQALSLAKPGCEETCGNVTIPYPFGIGASCSANESFIVTCNNSFGPTAVPYIRSINLQVLEISLQGTIRVNSPIITSNCSDRGHSTLEMDFSRTPFSFSDTRNQFTATGCNNLALINGQDIETGGCTSYCNSSWRPSTCYGINCCQTRIPSSLKYINVSLRSISPENDGESCKRAFMVEQDWFTNLTNLFDMQSMESVPVVLDWTANKTCKNFNKIYDDINHYKTVCSCGGGEEGNPYLHGGCQDVDECANPSTNKCEHPNICVNSPSGYMCYPPEKGSNKARMAIIEGTVEKTKVFTSKELEKATDHYHESRILGQGGQGTVYKGMLTDGRIVAVKKSSTAEDEGKLQQFINEVVILSQINHRNVVKLYGCCLETEVPLLVYEFIPNGTLYHYLHHPNEEFPLSWDMRLGIATEIAGALQYLHSAASLPIYHRDIKSTNILLDDKYRSKVADFGTSRSVGVDQTHLTTRVSGTFGYLDPEYFQSSQFTDKSDVYSFGVVLVELLTGQKPILEAGSNDGRSLATHFKLAMKECNCFDIFDARVVKEGGKDEIMRVANLAKRCLNLSGRKRPTMKQVAMELEGIRMSNGAPAVQQQYEELEYDEAELVATWDTASTSTSSHMINNTVSPLYVQPLLSSRTRYFGVVLVELLTGQKPILEARSGDGRSLATHFKLAMKECNCFEIFDARVVKEGGKDEIIRVANLAKRCLNLNGRKRPTMKQVAMELEGIRMSNGAPAVQQQYEELEYDEAELVATWDTASTST</sequence>
<dbReference type="SUPFAM" id="SSF56112">
    <property type="entry name" value="Protein kinase-like (PK-like)"/>
    <property type="match status" value="3"/>
</dbReference>
<keyword evidence="6 17" id="KW-0732">Signal</keyword>
<dbReference type="GO" id="GO:0005886">
    <property type="term" value="C:plasma membrane"/>
    <property type="evidence" value="ECO:0007669"/>
    <property type="project" value="TreeGrafter"/>
</dbReference>
<dbReference type="GO" id="GO:0005524">
    <property type="term" value="F:ATP binding"/>
    <property type="evidence" value="ECO:0007669"/>
    <property type="project" value="UniProtKB-KW"/>
</dbReference>
<evidence type="ECO:0000256" key="2">
    <source>
        <dbReference type="ARBA" id="ARBA00022527"/>
    </source>
</evidence>
<dbReference type="SMART" id="SM00220">
    <property type="entry name" value="S_TKc"/>
    <property type="match status" value="2"/>
</dbReference>
<evidence type="ECO:0000256" key="5">
    <source>
        <dbReference type="ARBA" id="ARBA00022692"/>
    </source>
</evidence>
<dbReference type="InterPro" id="IPR013695">
    <property type="entry name" value="WAK"/>
</dbReference>
<dbReference type="PROSITE" id="PS01187">
    <property type="entry name" value="EGF_CA"/>
    <property type="match status" value="1"/>
</dbReference>
<dbReference type="InterPro" id="IPR009030">
    <property type="entry name" value="Growth_fac_rcpt_cys_sf"/>
</dbReference>
<comment type="caution">
    <text evidence="19">The sequence shown here is derived from an EMBL/GenBank/DDBJ whole genome shotgun (WGS) entry which is preliminary data.</text>
</comment>
<dbReference type="Proteomes" id="UP001187471">
    <property type="component" value="Unassembled WGS sequence"/>
</dbReference>
<keyword evidence="10 16" id="KW-1133">Transmembrane helix</keyword>
<feature type="domain" description="Protein kinase" evidence="18">
    <location>
        <begin position="1021"/>
        <end position="1295"/>
    </location>
</feature>
<dbReference type="InterPro" id="IPR045274">
    <property type="entry name" value="WAK-like"/>
</dbReference>
<dbReference type="EMBL" id="JAVXUO010000997">
    <property type="protein sequence ID" value="KAK2987282.1"/>
    <property type="molecule type" value="Genomic_DNA"/>
</dbReference>
<dbReference type="InterPro" id="IPR001881">
    <property type="entry name" value="EGF-like_Ca-bd_dom"/>
</dbReference>
<dbReference type="Pfam" id="PF07645">
    <property type="entry name" value="EGF_CA"/>
    <property type="match status" value="2"/>
</dbReference>
<evidence type="ECO:0000256" key="14">
    <source>
        <dbReference type="ARBA" id="ARBA00047558"/>
    </source>
</evidence>
<feature type="transmembrane region" description="Helical" evidence="16">
    <location>
        <begin position="237"/>
        <end position="259"/>
    </location>
</feature>
<reference evidence="19" key="1">
    <citation type="submission" date="2022-12" db="EMBL/GenBank/DDBJ databases">
        <title>Draft genome assemblies for two species of Escallonia (Escalloniales).</title>
        <authorList>
            <person name="Chanderbali A."/>
            <person name="Dervinis C."/>
            <person name="Anghel I."/>
            <person name="Soltis D."/>
            <person name="Soltis P."/>
            <person name="Zapata F."/>
        </authorList>
    </citation>
    <scope>NUCLEOTIDE SEQUENCE</scope>
    <source>
        <strain evidence="19">UCBG92.1500</strain>
        <tissue evidence="19">Leaf</tissue>
    </source>
</reference>
<evidence type="ECO:0000256" key="4">
    <source>
        <dbReference type="ARBA" id="ARBA00022679"/>
    </source>
</evidence>
<accession>A0AA88RIU1</accession>
<keyword evidence="20" id="KW-1185">Reference proteome</keyword>
<dbReference type="PANTHER" id="PTHR27005">
    <property type="entry name" value="WALL-ASSOCIATED RECEPTOR KINASE-LIKE 21"/>
    <property type="match status" value="1"/>
</dbReference>
<dbReference type="InterPro" id="IPR000719">
    <property type="entry name" value="Prot_kinase_dom"/>
</dbReference>
<evidence type="ECO:0000256" key="8">
    <source>
        <dbReference type="ARBA" id="ARBA00022777"/>
    </source>
</evidence>
<comment type="catalytic activity">
    <reaction evidence="14">
        <text>L-seryl-[protein] + ATP = O-phospho-L-seryl-[protein] + ADP + H(+)</text>
        <dbReference type="Rhea" id="RHEA:17989"/>
        <dbReference type="Rhea" id="RHEA-COMP:9863"/>
        <dbReference type="Rhea" id="RHEA-COMP:11604"/>
        <dbReference type="ChEBI" id="CHEBI:15378"/>
        <dbReference type="ChEBI" id="CHEBI:29999"/>
        <dbReference type="ChEBI" id="CHEBI:30616"/>
        <dbReference type="ChEBI" id="CHEBI:83421"/>
        <dbReference type="ChEBI" id="CHEBI:456216"/>
    </reaction>
</comment>
<keyword evidence="12" id="KW-1015">Disulfide bond</keyword>
<dbReference type="InterPro" id="IPR018097">
    <property type="entry name" value="EGF_Ca-bd_CS"/>
</dbReference>
<name>A0AA88RIU1_9ASTE</name>
<organism evidence="19 20">
    <name type="scientific">Escallonia rubra</name>
    <dbReference type="NCBI Taxonomy" id="112253"/>
    <lineage>
        <taxon>Eukaryota</taxon>
        <taxon>Viridiplantae</taxon>
        <taxon>Streptophyta</taxon>
        <taxon>Embryophyta</taxon>
        <taxon>Tracheophyta</taxon>
        <taxon>Spermatophyta</taxon>
        <taxon>Magnoliopsida</taxon>
        <taxon>eudicotyledons</taxon>
        <taxon>Gunneridae</taxon>
        <taxon>Pentapetalae</taxon>
        <taxon>asterids</taxon>
        <taxon>campanulids</taxon>
        <taxon>Escalloniales</taxon>
        <taxon>Escalloniaceae</taxon>
        <taxon>Escallonia</taxon>
    </lineage>
</organism>
<evidence type="ECO:0000313" key="20">
    <source>
        <dbReference type="Proteomes" id="UP001187471"/>
    </source>
</evidence>
<evidence type="ECO:0000256" key="17">
    <source>
        <dbReference type="SAM" id="SignalP"/>
    </source>
</evidence>
<evidence type="ECO:0000256" key="16">
    <source>
        <dbReference type="SAM" id="Phobius"/>
    </source>
</evidence>
<keyword evidence="4" id="KW-0808">Transferase</keyword>
<dbReference type="GO" id="GO:0030247">
    <property type="term" value="F:polysaccharide binding"/>
    <property type="evidence" value="ECO:0007669"/>
    <property type="project" value="InterPro"/>
</dbReference>
<evidence type="ECO:0000256" key="15">
    <source>
        <dbReference type="ARBA" id="ARBA00047951"/>
    </source>
</evidence>
<evidence type="ECO:0000256" key="6">
    <source>
        <dbReference type="ARBA" id="ARBA00022729"/>
    </source>
</evidence>
<feature type="chain" id="PRO_5041681993" description="Protein kinase domain-containing protein" evidence="17">
    <location>
        <begin position="21"/>
        <end position="1474"/>
    </location>
</feature>
<feature type="non-terminal residue" evidence="19">
    <location>
        <position position="1474"/>
    </location>
</feature>
<evidence type="ECO:0000256" key="3">
    <source>
        <dbReference type="ARBA" id="ARBA00022536"/>
    </source>
</evidence>
<dbReference type="InterPro" id="IPR011009">
    <property type="entry name" value="Kinase-like_dom_sf"/>
</dbReference>
<dbReference type="PROSITE" id="PS50011">
    <property type="entry name" value="PROTEIN_KINASE_DOM"/>
    <property type="match status" value="2"/>
</dbReference>
<evidence type="ECO:0000256" key="11">
    <source>
        <dbReference type="ARBA" id="ARBA00023136"/>
    </source>
</evidence>
<protein>
    <recommendedName>
        <fullName evidence="18">Protein kinase domain-containing protein</fullName>
    </recommendedName>
</protein>
<dbReference type="SMART" id="SM00179">
    <property type="entry name" value="EGF_CA"/>
    <property type="match status" value="2"/>
</dbReference>
<dbReference type="CDD" id="cd14066">
    <property type="entry name" value="STKc_IRAK"/>
    <property type="match status" value="2"/>
</dbReference>
<dbReference type="SUPFAM" id="SSF57184">
    <property type="entry name" value="Growth factor receptor domain"/>
    <property type="match status" value="1"/>
</dbReference>
<dbReference type="Pfam" id="PF00069">
    <property type="entry name" value="Pkinase"/>
    <property type="match status" value="2"/>
</dbReference>
<evidence type="ECO:0000256" key="7">
    <source>
        <dbReference type="ARBA" id="ARBA00022741"/>
    </source>
</evidence>
<gene>
    <name evidence="19" type="ORF">RJ640_024645</name>
</gene>
<keyword evidence="5 16" id="KW-0812">Transmembrane</keyword>
<evidence type="ECO:0000256" key="10">
    <source>
        <dbReference type="ARBA" id="ARBA00022989"/>
    </source>
</evidence>
<evidence type="ECO:0000256" key="12">
    <source>
        <dbReference type="ARBA" id="ARBA00023157"/>
    </source>
</evidence>
<evidence type="ECO:0000256" key="13">
    <source>
        <dbReference type="ARBA" id="ARBA00023180"/>
    </source>
</evidence>
<dbReference type="FunFam" id="1.10.510.10:FF:000084">
    <property type="entry name" value="Wall-associated receptor kinase 2"/>
    <property type="match status" value="2"/>
</dbReference>
<dbReference type="GO" id="GO:0005509">
    <property type="term" value="F:calcium ion binding"/>
    <property type="evidence" value="ECO:0007669"/>
    <property type="project" value="InterPro"/>
</dbReference>
<dbReference type="InterPro" id="IPR008271">
    <property type="entry name" value="Ser/Thr_kinase_AS"/>
</dbReference>
<dbReference type="Gene3D" id="2.10.25.10">
    <property type="entry name" value="Laminin"/>
    <property type="match status" value="1"/>
</dbReference>
<dbReference type="GO" id="GO:0007166">
    <property type="term" value="P:cell surface receptor signaling pathway"/>
    <property type="evidence" value="ECO:0007669"/>
    <property type="project" value="InterPro"/>
</dbReference>
<dbReference type="InterPro" id="IPR049883">
    <property type="entry name" value="NOTCH1_EGF-like"/>
</dbReference>
<comment type="subcellular location">
    <subcellularLocation>
        <location evidence="1">Membrane</location>
        <topology evidence="1">Single-pass type I membrane protein</topology>
    </subcellularLocation>
</comment>
<dbReference type="Gene3D" id="1.10.510.10">
    <property type="entry name" value="Transferase(Phosphotransferase) domain 1"/>
    <property type="match status" value="3"/>
</dbReference>
<evidence type="ECO:0000313" key="19">
    <source>
        <dbReference type="EMBL" id="KAK2987282.1"/>
    </source>
</evidence>
<comment type="catalytic activity">
    <reaction evidence="15">
        <text>L-threonyl-[protein] + ATP = O-phospho-L-threonyl-[protein] + ADP + H(+)</text>
        <dbReference type="Rhea" id="RHEA:46608"/>
        <dbReference type="Rhea" id="RHEA-COMP:11060"/>
        <dbReference type="Rhea" id="RHEA-COMP:11605"/>
        <dbReference type="ChEBI" id="CHEBI:15378"/>
        <dbReference type="ChEBI" id="CHEBI:30013"/>
        <dbReference type="ChEBI" id="CHEBI:30616"/>
        <dbReference type="ChEBI" id="CHEBI:61977"/>
        <dbReference type="ChEBI" id="CHEBI:456216"/>
    </reaction>
</comment>
<feature type="domain" description="Protein kinase" evidence="18">
    <location>
        <begin position="314"/>
        <end position="593"/>
    </location>
</feature>
<dbReference type="InterPro" id="IPR025287">
    <property type="entry name" value="WAK_GUB"/>
</dbReference>
<dbReference type="GO" id="GO:0004674">
    <property type="term" value="F:protein serine/threonine kinase activity"/>
    <property type="evidence" value="ECO:0007669"/>
    <property type="project" value="UniProtKB-KW"/>
</dbReference>
<dbReference type="PROSITE" id="PS00108">
    <property type="entry name" value="PROTEIN_KINASE_ST"/>
    <property type="match status" value="2"/>
</dbReference>
<keyword evidence="3" id="KW-0245">EGF-like domain</keyword>
<feature type="signal peptide" evidence="17">
    <location>
        <begin position="1"/>
        <end position="20"/>
    </location>
</feature>
<dbReference type="Pfam" id="PF08488">
    <property type="entry name" value="WAK"/>
    <property type="match status" value="1"/>
</dbReference>
<dbReference type="Gene3D" id="3.30.200.20">
    <property type="entry name" value="Phosphorylase Kinase, domain 1"/>
    <property type="match status" value="2"/>
</dbReference>
<evidence type="ECO:0000256" key="1">
    <source>
        <dbReference type="ARBA" id="ARBA00004479"/>
    </source>
</evidence>
<keyword evidence="7" id="KW-0547">Nucleotide-binding</keyword>
<evidence type="ECO:0000259" key="18">
    <source>
        <dbReference type="PROSITE" id="PS50011"/>
    </source>
</evidence>
<dbReference type="FunFam" id="3.30.200.20:FF:000043">
    <property type="entry name" value="Wall-associated receptor kinase 2"/>
    <property type="match status" value="2"/>
</dbReference>
<dbReference type="PANTHER" id="PTHR27005:SF515">
    <property type="entry name" value="WALL-ASSOCIATED RECEPTOR KINASE-LIKE 10-RELATED"/>
    <property type="match status" value="1"/>
</dbReference>
<keyword evidence="11 16" id="KW-0472">Membrane</keyword>
<evidence type="ECO:0000256" key="9">
    <source>
        <dbReference type="ARBA" id="ARBA00022840"/>
    </source>
</evidence>
<dbReference type="CDD" id="cd00054">
    <property type="entry name" value="EGF_CA"/>
    <property type="match status" value="1"/>
</dbReference>
<keyword evidence="2" id="KW-0723">Serine/threonine-protein kinase</keyword>
<keyword evidence="9" id="KW-0067">ATP-binding</keyword>
<keyword evidence="13" id="KW-0325">Glycoprotein</keyword>
<keyword evidence="8" id="KW-0418">Kinase</keyword>
<proteinExistence type="predicted"/>
<dbReference type="Pfam" id="PF13947">
    <property type="entry name" value="GUB_WAK_bind"/>
    <property type="match status" value="2"/>
</dbReference>